<dbReference type="AlphaFoldDB" id="A0A6G1EUU7"/>
<name>A0A6G1EUU7_9ORYZ</name>
<proteinExistence type="predicted"/>
<organism evidence="2 3">
    <name type="scientific">Oryza meyeriana var. granulata</name>
    <dbReference type="NCBI Taxonomy" id="110450"/>
    <lineage>
        <taxon>Eukaryota</taxon>
        <taxon>Viridiplantae</taxon>
        <taxon>Streptophyta</taxon>
        <taxon>Embryophyta</taxon>
        <taxon>Tracheophyta</taxon>
        <taxon>Spermatophyta</taxon>
        <taxon>Magnoliopsida</taxon>
        <taxon>Liliopsida</taxon>
        <taxon>Poales</taxon>
        <taxon>Poaceae</taxon>
        <taxon>BOP clade</taxon>
        <taxon>Oryzoideae</taxon>
        <taxon>Oryzeae</taxon>
        <taxon>Oryzinae</taxon>
        <taxon>Oryza</taxon>
        <taxon>Oryza meyeriana</taxon>
    </lineage>
</organism>
<feature type="region of interest" description="Disordered" evidence="1">
    <location>
        <begin position="1"/>
        <end position="38"/>
    </location>
</feature>
<feature type="compositionally biased region" description="Basic and acidic residues" evidence="1">
    <location>
        <begin position="10"/>
        <end position="34"/>
    </location>
</feature>
<dbReference type="EMBL" id="SPHZ02000002">
    <property type="protein sequence ID" value="KAF0928342.1"/>
    <property type="molecule type" value="Genomic_DNA"/>
</dbReference>
<keyword evidence="3" id="KW-1185">Reference proteome</keyword>
<evidence type="ECO:0000313" key="2">
    <source>
        <dbReference type="EMBL" id="KAF0928342.1"/>
    </source>
</evidence>
<protein>
    <submittedName>
        <fullName evidence="2">Uncharacterized protein</fullName>
    </submittedName>
</protein>
<sequence>MSAATGVLPMEHRCRAPHEGRCHPEIKGEGERDLASSSSSSRILARLHRVLTGNCTGDVLLARPRVQGARGFAGTVRER</sequence>
<comment type="caution">
    <text evidence="2">The sequence shown here is derived from an EMBL/GenBank/DDBJ whole genome shotgun (WGS) entry which is preliminary data.</text>
</comment>
<evidence type="ECO:0000313" key="3">
    <source>
        <dbReference type="Proteomes" id="UP000479710"/>
    </source>
</evidence>
<gene>
    <name evidence="2" type="ORF">E2562_003164</name>
</gene>
<reference evidence="2 3" key="1">
    <citation type="submission" date="2019-11" db="EMBL/GenBank/DDBJ databases">
        <title>Whole genome sequence of Oryza granulata.</title>
        <authorList>
            <person name="Li W."/>
        </authorList>
    </citation>
    <scope>NUCLEOTIDE SEQUENCE [LARGE SCALE GENOMIC DNA]</scope>
    <source>
        <strain evidence="3">cv. Menghai</strain>
        <tissue evidence="2">Leaf</tissue>
    </source>
</reference>
<evidence type="ECO:0000256" key="1">
    <source>
        <dbReference type="SAM" id="MobiDB-lite"/>
    </source>
</evidence>
<accession>A0A6G1EUU7</accession>
<dbReference type="Proteomes" id="UP000479710">
    <property type="component" value="Unassembled WGS sequence"/>
</dbReference>